<feature type="transmembrane region" description="Helical" evidence="1">
    <location>
        <begin position="229"/>
        <end position="247"/>
    </location>
</feature>
<feature type="transmembrane region" description="Helical" evidence="1">
    <location>
        <begin position="6"/>
        <end position="28"/>
    </location>
</feature>
<feature type="transmembrane region" description="Helical" evidence="1">
    <location>
        <begin position="169"/>
        <end position="194"/>
    </location>
</feature>
<accession>A0A418M0T9</accession>
<comment type="caution">
    <text evidence="2">The sequence shown here is derived from an EMBL/GenBank/DDBJ whole genome shotgun (WGS) entry which is preliminary data.</text>
</comment>
<feature type="transmembrane region" description="Helical" evidence="1">
    <location>
        <begin position="201"/>
        <end position="223"/>
    </location>
</feature>
<feature type="transmembrane region" description="Helical" evidence="1">
    <location>
        <begin position="65"/>
        <end position="86"/>
    </location>
</feature>
<dbReference type="OrthoDB" id="1145132at2"/>
<dbReference type="RefSeq" id="WP_119670413.1">
    <property type="nucleotide sequence ID" value="NZ_QXED01000008.1"/>
</dbReference>
<proteinExistence type="predicted"/>
<dbReference type="EMBL" id="QXED01000008">
    <property type="protein sequence ID" value="RIV19309.1"/>
    <property type="molecule type" value="Genomic_DNA"/>
</dbReference>
<organism evidence="2 3">
    <name type="scientific">Fibrisoma montanum</name>
    <dbReference type="NCBI Taxonomy" id="2305895"/>
    <lineage>
        <taxon>Bacteria</taxon>
        <taxon>Pseudomonadati</taxon>
        <taxon>Bacteroidota</taxon>
        <taxon>Cytophagia</taxon>
        <taxon>Cytophagales</taxon>
        <taxon>Spirosomataceae</taxon>
        <taxon>Fibrisoma</taxon>
    </lineage>
</organism>
<keyword evidence="3" id="KW-1185">Reference proteome</keyword>
<evidence type="ECO:0000313" key="3">
    <source>
        <dbReference type="Proteomes" id="UP000283523"/>
    </source>
</evidence>
<keyword evidence="1" id="KW-0812">Transmembrane</keyword>
<gene>
    <name evidence="2" type="ORF">DYU11_24695</name>
</gene>
<evidence type="ECO:0000313" key="2">
    <source>
        <dbReference type="EMBL" id="RIV19309.1"/>
    </source>
</evidence>
<sequence length="252" mass="25978">MIPEWLRAGLWGLLSGGALLIGAATGYFVKVPQRLIATVMAFGSGVLFSALSFELVDEAYRTGGIDATALGFLGGAGVYTIVNYWLARRGAKHRKRSGQQQTSEQDQEGSGLAIAVGALLDGIPESIVIGLSLIGGKGVSLVAVAAVFLSNIPEGLSSAAGMKKANRSMSYVLGIWGGIAVASGVAALIGYTVFRHYSNDVIAGTSAVAAGAILAMLVDTMIPEAFEEAHEFAGFITVVGFLLAFMLSKMGG</sequence>
<keyword evidence="1" id="KW-0472">Membrane</keyword>
<keyword evidence="1" id="KW-1133">Transmembrane helix</keyword>
<feature type="transmembrane region" description="Helical" evidence="1">
    <location>
        <begin position="35"/>
        <end position="53"/>
    </location>
</feature>
<reference evidence="2 3" key="1">
    <citation type="submission" date="2018-08" db="EMBL/GenBank/DDBJ databases">
        <title>Fibrisoma montanum sp. nov., isolated from Danxia mountain soil.</title>
        <authorList>
            <person name="Huang Y."/>
        </authorList>
    </citation>
    <scope>NUCLEOTIDE SEQUENCE [LARGE SCALE GENOMIC DNA]</scope>
    <source>
        <strain evidence="2 3">HYT19</strain>
    </source>
</reference>
<protein>
    <submittedName>
        <fullName evidence="2">ZIP family zinc transporter</fullName>
    </submittedName>
</protein>
<evidence type="ECO:0000256" key="1">
    <source>
        <dbReference type="SAM" id="Phobius"/>
    </source>
</evidence>
<name>A0A418M0T9_9BACT</name>
<dbReference type="AlphaFoldDB" id="A0A418M0T9"/>
<dbReference type="Proteomes" id="UP000283523">
    <property type="component" value="Unassembled WGS sequence"/>
</dbReference>
<feature type="transmembrane region" description="Helical" evidence="1">
    <location>
        <begin position="127"/>
        <end position="149"/>
    </location>
</feature>